<dbReference type="InterPro" id="IPR005835">
    <property type="entry name" value="NTP_transferase_dom"/>
</dbReference>
<evidence type="ECO:0000259" key="4">
    <source>
        <dbReference type="Pfam" id="PF24894"/>
    </source>
</evidence>
<evidence type="ECO:0000256" key="1">
    <source>
        <dbReference type="ARBA" id="ARBA00010443"/>
    </source>
</evidence>
<dbReference type="InterPro" id="IPR011831">
    <property type="entry name" value="ADP-Glc_PPase"/>
</dbReference>
<dbReference type="STRING" id="1833852.B0537_07150"/>
<dbReference type="PANTHER" id="PTHR43523">
    <property type="entry name" value="GLUCOSE-1-PHOSPHATE ADENYLYLTRANSFERASE-RELATED"/>
    <property type="match status" value="1"/>
</dbReference>
<proteinExistence type="inferred from homology"/>
<evidence type="ECO:0000313" key="6">
    <source>
        <dbReference type="Proteomes" id="UP000189464"/>
    </source>
</evidence>
<dbReference type="OrthoDB" id="9801810at2"/>
<organism evidence="5 6">
    <name type="scientific">Desulforamulus ferrireducens</name>
    <dbReference type="NCBI Taxonomy" id="1833852"/>
    <lineage>
        <taxon>Bacteria</taxon>
        <taxon>Bacillati</taxon>
        <taxon>Bacillota</taxon>
        <taxon>Clostridia</taxon>
        <taxon>Eubacteriales</taxon>
        <taxon>Peptococcaceae</taxon>
        <taxon>Desulforamulus</taxon>
    </lineage>
</organism>
<dbReference type="CDD" id="cd04651">
    <property type="entry name" value="LbH_G1P_AT_C"/>
    <property type="match status" value="1"/>
</dbReference>
<gene>
    <name evidence="5" type="ORF">B0537_07150</name>
</gene>
<feature type="domain" description="Nucleotidyl transferase" evidence="3">
    <location>
        <begin position="17"/>
        <end position="202"/>
    </location>
</feature>
<dbReference type="SUPFAM" id="SSF51161">
    <property type="entry name" value="Trimeric LpxA-like enzymes"/>
    <property type="match status" value="1"/>
</dbReference>
<keyword evidence="6" id="KW-1185">Reference proteome</keyword>
<dbReference type="InterPro" id="IPR011004">
    <property type="entry name" value="Trimer_LpxA-like_sf"/>
</dbReference>
<evidence type="ECO:0000313" key="5">
    <source>
        <dbReference type="EMBL" id="AQS58881.1"/>
    </source>
</evidence>
<evidence type="ECO:0000256" key="2">
    <source>
        <dbReference type="ARBA" id="ARBA00023056"/>
    </source>
</evidence>
<dbReference type="GO" id="GO:0008878">
    <property type="term" value="F:glucose-1-phosphate adenylyltransferase activity"/>
    <property type="evidence" value="ECO:0007669"/>
    <property type="project" value="InterPro"/>
</dbReference>
<sequence>MKDVMAIINLMEDDNFLKEISYHRPQAAVPFGGRYRLVDFILSNIVNSGIKNVGILVQHKYRSLMDHLGRGKEWDLDRKRDGLFFLPPADFTAPVTNKWDLQYFHSHLDYINNSRQKYVLIAGYHMVCNIDFNEAFLFHKTMNADITIIYKEVDPTKTDLTQCYTLETSQDGRITDFEVKPQKTQSTKIALEICLMEKSLLVDLINRGYSRGDSDLVRDGFIKNLNRLRIYGYPHQGYLANINSVQSYYQHHMDLLQPNISRELFFAKGLIYTKGKDGPPTKYTGSAKVKNSLIANGCIIEGQVENSIIFRGVKVGKGAMVKNSIIMQQCTLESDIYLEHVITDKKVVITKGKHLKGDKHYPLVIRKHAVI</sequence>
<dbReference type="Proteomes" id="UP000189464">
    <property type="component" value="Chromosome"/>
</dbReference>
<keyword evidence="5" id="KW-0548">Nucleotidyltransferase</keyword>
<dbReference type="Gene3D" id="2.160.10.10">
    <property type="entry name" value="Hexapeptide repeat proteins"/>
    <property type="match status" value="1"/>
</dbReference>
<dbReference type="InterPro" id="IPR056818">
    <property type="entry name" value="GlmU/GlgC-like_hexapep"/>
</dbReference>
<dbReference type="RefSeq" id="WP_077713907.1">
    <property type="nucleotide sequence ID" value="NZ_CP019698.1"/>
</dbReference>
<accession>A0A1S6IVT5</accession>
<protein>
    <submittedName>
        <fullName evidence="5">Glucose-1-phosphate adenylyltransferase subunit GlgD</fullName>
    </submittedName>
</protein>
<dbReference type="PANTHER" id="PTHR43523:SF6">
    <property type="entry name" value="GLYCOGEN BIOSYNTHESIS PROTEIN GLGD"/>
    <property type="match status" value="1"/>
</dbReference>
<dbReference type="Gene3D" id="3.90.550.10">
    <property type="entry name" value="Spore Coat Polysaccharide Biosynthesis Protein SpsA, Chain A"/>
    <property type="match status" value="1"/>
</dbReference>
<reference evidence="5 6" key="1">
    <citation type="journal article" date="2016" name="Int. J. Syst. Evol. Microbiol.">
        <title>Desulfotomaculum ferrireducens sp. nov., a moderately thermophilic sulfate-reducing and dissimilatory Fe(III)-reducing bacterium isolated from compost.</title>
        <authorList>
            <person name="Yang G."/>
            <person name="Guo J."/>
            <person name="Zhuang L."/>
            <person name="Yuan Y."/>
            <person name="Zhou S."/>
        </authorList>
    </citation>
    <scope>NUCLEOTIDE SEQUENCE [LARGE SCALE GENOMIC DNA]</scope>
    <source>
        <strain evidence="5 6">GSS09</strain>
    </source>
</reference>
<dbReference type="EMBL" id="CP019698">
    <property type="protein sequence ID" value="AQS58881.1"/>
    <property type="molecule type" value="Genomic_DNA"/>
</dbReference>
<dbReference type="AlphaFoldDB" id="A0A1S6IVT5"/>
<evidence type="ECO:0000259" key="3">
    <source>
        <dbReference type="Pfam" id="PF00483"/>
    </source>
</evidence>
<dbReference type="KEGG" id="dfg:B0537_07150"/>
<dbReference type="InterPro" id="IPR029044">
    <property type="entry name" value="Nucleotide-diphossugar_trans"/>
</dbReference>
<dbReference type="Pfam" id="PF00483">
    <property type="entry name" value="NTP_transferase"/>
    <property type="match status" value="1"/>
</dbReference>
<name>A0A1S6IVT5_9FIRM</name>
<keyword evidence="2" id="KW-0320">Glycogen biosynthesis</keyword>
<comment type="similarity">
    <text evidence="1">Belongs to the bacterial/plant glucose-1-phosphate adenylyltransferase family.</text>
</comment>
<keyword evidence="5" id="KW-0808">Transferase</keyword>
<dbReference type="InterPro" id="IPR011832">
    <property type="entry name" value="GlgDAde_trans"/>
</dbReference>
<dbReference type="NCBIfam" id="TIGR02092">
    <property type="entry name" value="glgD"/>
    <property type="match status" value="1"/>
</dbReference>
<feature type="domain" description="Glucose-1-phosphate adenylyltransferase/Bifunctional protein GlmU-like C-terminal hexapeptide" evidence="4">
    <location>
        <begin position="286"/>
        <end position="355"/>
    </location>
</feature>
<dbReference type="CDD" id="cd02508">
    <property type="entry name" value="ADP_Glucose_PP"/>
    <property type="match status" value="1"/>
</dbReference>
<dbReference type="Pfam" id="PF24894">
    <property type="entry name" value="Hexapep_GlmU"/>
    <property type="match status" value="1"/>
</dbReference>
<dbReference type="GO" id="GO:0005978">
    <property type="term" value="P:glycogen biosynthetic process"/>
    <property type="evidence" value="ECO:0007669"/>
    <property type="project" value="UniProtKB-KW"/>
</dbReference>
<dbReference type="SUPFAM" id="SSF53448">
    <property type="entry name" value="Nucleotide-diphospho-sugar transferases"/>
    <property type="match status" value="1"/>
</dbReference>